<dbReference type="OrthoDB" id="9810662at2"/>
<evidence type="ECO:0000313" key="6">
    <source>
        <dbReference type="EMBL" id="AWB91383.1"/>
    </source>
</evidence>
<dbReference type="PANTHER" id="PTHR35007">
    <property type="entry name" value="INTEGRAL MEMBRANE PROTEIN-RELATED"/>
    <property type="match status" value="1"/>
</dbReference>
<proteinExistence type="predicted"/>
<dbReference type="InterPro" id="IPR018076">
    <property type="entry name" value="T2SS_GspF_dom"/>
</dbReference>
<accession>A0A2S0WJ78</accession>
<gene>
    <name evidence="6" type="ORF">C3E78_03645</name>
</gene>
<dbReference type="KEGG" id="aez:C3E78_03645"/>
<protein>
    <submittedName>
        <fullName evidence="6">Secretion system protein</fullName>
    </submittedName>
</protein>
<dbReference type="GO" id="GO:0005886">
    <property type="term" value="C:plasma membrane"/>
    <property type="evidence" value="ECO:0007669"/>
    <property type="project" value="UniProtKB-SubCell"/>
</dbReference>
<reference evidence="7" key="1">
    <citation type="submission" date="2018-01" db="EMBL/GenBank/DDBJ databases">
        <authorList>
            <person name="Li J."/>
        </authorList>
    </citation>
    <scope>NUCLEOTIDE SEQUENCE [LARGE SCALE GENOMIC DNA]</scope>
    <source>
        <strain evidence="7">592</strain>
    </source>
</reference>
<keyword evidence="3" id="KW-0812">Transmembrane</keyword>
<evidence type="ECO:0000256" key="5">
    <source>
        <dbReference type="ARBA" id="ARBA00023136"/>
    </source>
</evidence>
<evidence type="ECO:0000256" key="3">
    <source>
        <dbReference type="ARBA" id="ARBA00022692"/>
    </source>
</evidence>
<dbReference type="Pfam" id="PF00482">
    <property type="entry name" value="T2SSF"/>
    <property type="match status" value="1"/>
</dbReference>
<keyword evidence="7" id="KW-1185">Reference proteome</keyword>
<dbReference type="Proteomes" id="UP000244384">
    <property type="component" value="Chromosome"/>
</dbReference>
<sequence>MLVLGLVLILAAVAVLSVASGLVMLPSATLRHRARALAAPEVREKGWQRLRADVSTDGILARLTAPTLIRRIERNLVLAGRPDGWPLRRVIVAKPVAALLGVLFAWVLLSSSTSLLVVLVALGAVVLAYFVPDLLIYNSAVKRQEAIQKALPDMLDQIVISIEAGVGFEQALTKVADSNEGPLKDEIVRLLQDVSLGMSRRDAYAALADRTSVDELKGFAKALVQAEQYGISISSVVRTQATEMRLSRRMRAEARAQQVPVKILLPLMSCILPVLFIIVLGPAVVSAYARN</sequence>
<keyword evidence="2" id="KW-1003">Cell membrane</keyword>
<evidence type="ECO:0000256" key="4">
    <source>
        <dbReference type="ARBA" id="ARBA00022989"/>
    </source>
</evidence>
<keyword evidence="5" id="KW-0472">Membrane</keyword>
<organism evidence="6 7">
    <name type="scientific">Aeromicrobium chenweiae</name>
    <dbReference type="NCBI Taxonomy" id="2079793"/>
    <lineage>
        <taxon>Bacteria</taxon>
        <taxon>Bacillati</taxon>
        <taxon>Actinomycetota</taxon>
        <taxon>Actinomycetes</taxon>
        <taxon>Propionibacteriales</taxon>
        <taxon>Nocardioidaceae</taxon>
        <taxon>Aeromicrobium</taxon>
    </lineage>
</organism>
<keyword evidence="4" id="KW-1133">Transmembrane helix</keyword>
<dbReference type="AlphaFoldDB" id="A0A2S0WJ78"/>
<dbReference type="RefSeq" id="WP_108577029.1">
    <property type="nucleotide sequence ID" value="NZ_CP026952.1"/>
</dbReference>
<comment type="subcellular location">
    <subcellularLocation>
        <location evidence="1">Cell membrane</location>
        <topology evidence="1">Multi-pass membrane protein</topology>
    </subcellularLocation>
</comment>
<dbReference type="PANTHER" id="PTHR35007:SF2">
    <property type="entry name" value="PILUS ASSEMBLE PROTEIN"/>
    <property type="match status" value="1"/>
</dbReference>
<evidence type="ECO:0000313" key="7">
    <source>
        <dbReference type="Proteomes" id="UP000244384"/>
    </source>
</evidence>
<accession>A0A5F2EUV9</accession>
<evidence type="ECO:0000256" key="2">
    <source>
        <dbReference type="ARBA" id="ARBA00022475"/>
    </source>
</evidence>
<dbReference type="EMBL" id="CP026952">
    <property type="protein sequence ID" value="AWB91383.1"/>
    <property type="molecule type" value="Genomic_DNA"/>
</dbReference>
<evidence type="ECO:0000256" key="1">
    <source>
        <dbReference type="ARBA" id="ARBA00004651"/>
    </source>
</evidence>
<name>A0A2S0WJ78_9ACTN</name>